<dbReference type="RefSeq" id="WP_037291934.1">
    <property type="nucleotide sequence ID" value="NZ_CALVFX010000010.1"/>
</dbReference>
<dbReference type="CDD" id="cd06981">
    <property type="entry name" value="cupin_reut_a1446"/>
    <property type="match status" value="1"/>
</dbReference>
<evidence type="ECO:0000259" key="1">
    <source>
        <dbReference type="Pfam" id="PF07883"/>
    </source>
</evidence>
<dbReference type="SUPFAM" id="SSF51182">
    <property type="entry name" value="RmlC-like cupins"/>
    <property type="match status" value="1"/>
</dbReference>
<dbReference type="Proteomes" id="UP000255233">
    <property type="component" value="Unassembled WGS sequence"/>
</dbReference>
<dbReference type="Gene3D" id="2.60.120.10">
    <property type="entry name" value="Jelly Rolls"/>
    <property type="match status" value="1"/>
</dbReference>
<reference evidence="2 3" key="1">
    <citation type="submission" date="2018-06" db="EMBL/GenBank/DDBJ databases">
        <authorList>
            <consortium name="Pathogen Informatics"/>
            <person name="Doyle S."/>
        </authorList>
    </citation>
    <scope>NUCLEOTIDE SEQUENCE [LARGE SCALE GENOMIC DNA]</scope>
    <source>
        <strain evidence="2 3">NCTC11190</strain>
    </source>
</reference>
<evidence type="ECO:0000313" key="2">
    <source>
        <dbReference type="EMBL" id="SUE34411.1"/>
    </source>
</evidence>
<protein>
    <submittedName>
        <fullName evidence="2">Nif11 domain/cupin domain protein</fullName>
    </submittedName>
</protein>
<dbReference type="OrthoDB" id="9798585at2"/>
<accession>A0A379MRX8</accession>
<dbReference type="AlphaFoldDB" id="A0A379MRX8"/>
<keyword evidence="3" id="KW-1185">Reference proteome</keyword>
<proteinExistence type="predicted"/>
<organism evidence="2 3">
    <name type="scientific">Rikenella microfusus</name>
    <dbReference type="NCBI Taxonomy" id="28139"/>
    <lineage>
        <taxon>Bacteria</taxon>
        <taxon>Pseudomonadati</taxon>
        <taxon>Bacteroidota</taxon>
        <taxon>Bacteroidia</taxon>
        <taxon>Bacteroidales</taxon>
        <taxon>Rikenellaceae</taxon>
        <taxon>Rikenella</taxon>
    </lineage>
</organism>
<dbReference type="Pfam" id="PF07883">
    <property type="entry name" value="Cupin_2"/>
    <property type="match status" value="1"/>
</dbReference>
<dbReference type="InterPro" id="IPR011051">
    <property type="entry name" value="RmlC_Cupin_sf"/>
</dbReference>
<feature type="domain" description="Cupin type-2" evidence="1">
    <location>
        <begin position="52"/>
        <end position="109"/>
    </location>
</feature>
<dbReference type="STRING" id="880526.GCA_000427365_02185"/>
<sequence>MGNLFDKRGIVPPASTQEEGREAFDTLLSAFLPAGQPVRVERIMSFGQENGEWYDQAWDEWVMVARGEAVLEWEDGRTTELEAGDYLLIGAHRRHRVLRTSFDCVWLAVHLGGAGVSDSAYR</sequence>
<gene>
    <name evidence="2" type="ORF">NCTC11190_01634</name>
</gene>
<dbReference type="EMBL" id="UGVL01000001">
    <property type="protein sequence ID" value="SUE34411.1"/>
    <property type="molecule type" value="Genomic_DNA"/>
</dbReference>
<evidence type="ECO:0000313" key="3">
    <source>
        <dbReference type="Proteomes" id="UP000255233"/>
    </source>
</evidence>
<dbReference type="InterPro" id="IPR014710">
    <property type="entry name" value="RmlC-like_jellyroll"/>
</dbReference>
<name>A0A379MRX8_9BACT</name>
<dbReference type="InterPro" id="IPR013096">
    <property type="entry name" value="Cupin_2"/>
</dbReference>